<dbReference type="GO" id="GO:0005829">
    <property type="term" value="C:cytosol"/>
    <property type="evidence" value="ECO:0007669"/>
    <property type="project" value="TreeGrafter"/>
</dbReference>
<reference evidence="3" key="1">
    <citation type="submission" date="2019-08" db="EMBL/GenBank/DDBJ databases">
        <authorList>
            <person name="Kucharzyk K."/>
            <person name="Murdoch R.W."/>
            <person name="Higgins S."/>
            <person name="Loffler F."/>
        </authorList>
    </citation>
    <scope>NUCLEOTIDE SEQUENCE</scope>
</reference>
<keyword evidence="3" id="KW-0808">Transferase</keyword>
<accession>A0A645JBG3</accession>
<dbReference type="SUPFAM" id="SSF51713">
    <property type="entry name" value="tRNA-guanine transglycosylase"/>
    <property type="match status" value="1"/>
</dbReference>
<dbReference type="NCBIfam" id="TIGR00449">
    <property type="entry name" value="tgt_general"/>
    <property type="match status" value="1"/>
</dbReference>
<keyword evidence="1" id="KW-0819">tRNA processing</keyword>
<dbReference type="Gene3D" id="3.20.20.105">
    <property type="entry name" value="Queuine tRNA-ribosyltransferase-like"/>
    <property type="match status" value="1"/>
</dbReference>
<dbReference type="InterPro" id="IPR002616">
    <property type="entry name" value="tRNA_ribo_trans-like"/>
</dbReference>
<proteinExistence type="predicted"/>
<organism evidence="3">
    <name type="scientific">bioreactor metagenome</name>
    <dbReference type="NCBI Taxonomy" id="1076179"/>
    <lineage>
        <taxon>unclassified sequences</taxon>
        <taxon>metagenomes</taxon>
        <taxon>ecological metagenomes</taxon>
    </lineage>
</organism>
<keyword evidence="3" id="KW-0328">Glycosyltransferase</keyword>
<dbReference type="GO" id="GO:0008616">
    <property type="term" value="P:tRNA queuosine(34) biosynthetic process"/>
    <property type="evidence" value="ECO:0007669"/>
    <property type="project" value="TreeGrafter"/>
</dbReference>
<dbReference type="GO" id="GO:0016757">
    <property type="term" value="F:glycosyltransferase activity"/>
    <property type="evidence" value="ECO:0007669"/>
    <property type="project" value="UniProtKB-KW"/>
</dbReference>
<dbReference type="EMBL" id="VSSQ01135832">
    <property type="protein sequence ID" value="MPN60492.1"/>
    <property type="molecule type" value="Genomic_DNA"/>
</dbReference>
<protein>
    <submittedName>
        <fullName evidence="3">Queuine tRNA-ribosyltransferase</fullName>
        <ecNumber evidence="3">2.4.2.29</ecNumber>
    </submittedName>
</protein>
<dbReference type="InterPro" id="IPR050076">
    <property type="entry name" value="ArchSynthase1/Queuine_TRR"/>
</dbReference>
<comment type="caution">
    <text evidence="3">The sequence shown here is derived from an EMBL/GenBank/DDBJ whole genome shotgun (WGS) entry which is preliminary data.</text>
</comment>
<dbReference type="EC" id="2.4.2.29" evidence="3"/>
<dbReference type="AlphaFoldDB" id="A0A645JBG3"/>
<evidence type="ECO:0000256" key="1">
    <source>
        <dbReference type="ARBA" id="ARBA00022694"/>
    </source>
</evidence>
<name>A0A645JBG3_9ZZZZ</name>
<feature type="domain" description="tRNA-guanine(15) transglycosylase-like" evidence="2">
    <location>
        <begin position="1"/>
        <end position="105"/>
    </location>
</feature>
<evidence type="ECO:0000259" key="2">
    <source>
        <dbReference type="Pfam" id="PF01702"/>
    </source>
</evidence>
<gene>
    <name evidence="3" type="primary">tgt_51</name>
    <name evidence="3" type="ORF">SDC9_208220</name>
</gene>
<dbReference type="Pfam" id="PF01702">
    <property type="entry name" value="TGT"/>
    <property type="match status" value="1"/>
</dbReference>
<sequence length="110" mass="12533">MFDCVLPTRNGRNGTLLTARGPINIKSKIYERDFSPLDPECDCYACRTFSRAYIRHLYRTGEILASRLCSWHNLRFLVALAEKMRQAILDGTFPAFREDFTASYASGSGE</sequence>
<evidence type="ECO:0000313" key="3">
    <source>
        <dbReference type="EMBL" id="MPN60492.1"/>
    </source>
</evidence>
<dbReference type="PANTHER" id="PTHR46499:SF1">
    <property type="entry name" value="QUEUINE TRNA-RIBOSYLTRANSFERASE"/>
    <property type="match status" value="1"/>
</dbReference>
<dbReference type="InterPro" id="IPR036511">
    <property type="entry name" value="TGT-like_sf"/>
</dbReference>
<dbReference type="PANTHER" id="PTHR46499">
    <property type="entry name" value="QUEUINE TRNA-RIBOSYLTRANSFERASE"/>
    <property type="match status" value="1"/>
</dbReference>